<dbReference type="PANTHER" id="PTHR33867:SF1">
    <property type="entry name" value="RIBOSOME MATURATION FACTOR RIMP"/>
    <property type="match status" value="1"/>
</dbReference>
<dbReference type="Pfam" id="PF02576">
    <property type="entry name" value="RimP_N"/>
    <property type="match status" value="1"/>
</dbReference>
<sequence length="194" mass="22114">MMVWILLTESASRCIYFYKILLYMKKQKSETGYTKPLTREELIAKIKEFADTICESKGIELVHIEYQRETGGRVIRLYVDKQGGVTLKDCAWVSHQLSDILDINLDTDWPYSLEVSSPGANRPLGKPEDFKRFKGNTATVRTIVPVEGQKNFKGVLLGFNDGFVKLKINDKMVAISYKEIAKARLFNYNGENGC</sequence>
<dbReference type="AlphaFoldDB" id="E1YER4"/>
<evidence type="ECO:0000256" key="3">
    <source>
        <dbReference type="HAMAP-Rule" id="MF_01077"/>
    </source>
</evidence>
<feature type="domain" description="Ribosome maturation factor RimP N-terminal" evidence="4">
    <location>
        <begin position="51"/>
        <end position="120"/>
    </location>
</feature>
<dbReference type="SUPFAM" id="SSF74942">
    <property type="entry name" value="YhbC-like, C-terminal domain"/>
    <property type="match status" value="1"/>
</dbReference>
<comment type="similarity">
    <text evidence="3">Belongs to the RimP family.</text>
</comment>
<organism evidence="6">
    <name type="scientific">uncultured Desulfobacterium sp</name>
    <dbReference type="NCBI Taxonomy" id="201089"/>
    <lineage>
        <taxon>Bacteria</taxon>
        <taxon>Pseudomonadati</taxon>
        <taxon>Thermodesulfobacteriota</taxon>
        <taxon>Desulfobacteria</taxon>
        <taxon>Desulfobacterales</taxon>
        <taxon>Desulfobacteriaceae</taxon>
        <taxon>Desulfobacterium</taxon>
        <taxon>environmental samples</taxon>
    </lineage>
</organism>
<dbReference type="PANTHER" id="PTHR33867">
    <property type="entry name" value="RIBOSOME MATURATION FACTOR RIMP"/>
    <property type="match status" value="1"/>
</dbReference>
<dbReference type="InterPro" id="IPR028998">
    <property type="entry name" value="RimP_C"/>
</dbReference>
<evidence type="ECO:0000256" key="2">
    <source>
        <dbReference type="ARBA" id="ARBA00022517"/>
    </source>
</evidence>
<dbReference type="Pfam" id="PF17384">
    <property type="entry name" value="DUF150_C"/>
    <property type="match status" value="1"/>
</dbReference>
<dbReference type="InterPro" id="IPR036847">
    <property type="entry name" value="RimP_C_sf"/>
</dbReference>
<keyword evidence="2 3" id="KW-0690">Ribosome biogenesis</keyword>
<dbReference type="InterPro" id="IPR035956">
    <property type="entry name" value="RimP_N_sf"/>
</dbReference>
<dbReference type="GO" id="GO:0006412">
    <property type="term" value="P:translation"/>
    <property type="evidence" value="ECO:0007669"/>
    <property type="project" value="TreeGrafter"/>
</dbReference>
<reference evidence="6" key="1">
    <citation type="journal article" date="2011" name="Environ. Microbiol.">
        <title>Genomic insights into the metabolic potential of the polycyclic aromatic hydrocarbon degrading sulfate-reducing Deltaproteobacterium N47.</title>
        <authorList>
            <person name="Bergmann F."/>
            <person name="Selesi D."/>
            <person name="Weinmaier T."/>
            <person name="Tischler P."/>
            <person name="Rattei T."/>
            <person name="Meckenstock R.U."/>
        </authorList>
    </citation>
    <scope>NUCLEOTIDE SEQUENCE</scope>
</reference>
<dbReference type="InterPro" id="IPR003728">
    <property type="entry name" value="Ribosome_maturation_RimP"/>
</dbReference>
<protein>
    <recommendedName>
        <fullName evidence="3">Ribosome maturation factor RimP</fullName>
    </recommendedName>
</protein>
<dbReference type="HAMAP" id="MF_01077">
    <property type="entry name" value="RimP"/>
    <property type="match status" value="1"/>
</dbReference>
<comment type="function">
    <text evidence="3">Required for maturation of 30S ribosomal subunits.</text>
</comment>
<proteinExistence type="inferred from homology"/>
<gene>
    <name evidence="3" type="primary">rimP</name>
    <name evidence="6" type="ORF">N47_J00390</name>
</gene>
<evidence type="ECO:0000256" key="1">
    <source>
        <dbReference type="ARBA" id="ARBA00022490"/>
    </source>
</evidence>
<name>E1YER4_9BACT</name>
<keyword evidence="1 3" id="KW-0963">Cytoplasm</keyword>
<dbReference type="GO" id="GO:0000028">
    <property type="term" value="P:ribosomal small subunit assembly"/>
    <property type="evidence" value="ECO:0007669"/>
    <property type="project" value="TreeGrafter"/>
</dbReference>
<evidence type="ECO:0000259" key="4">
    <source>
        <dbReference type="Pfam" id="PF02576"/>
    </source>
</evidence>
<dbReference type="FunFam" id="3.30.300.70:FF:000001">
    <property type="entry name" value="Ribosome maturation factor RimP"/>
    <property type="match status" value="1"/>
</dbReference>
<dbReference type="GO" id="GO:0005829">
    <property type="term" value="C:cytosol"/>
    <property type="evidence" value="ECO:0007669"/>
    <property type="project" value="TreeGrafter"/>
</dbReference>
<dbReference type="InterPro" id="IPR028989">
    <property type="entry name" value="RimP_N"/>
</dbReference>
<evidence type="ECO:0000313" key="6">
    <source>
        <dbReference type="EMBL" id="CBX29058.1"/>
    </source>
</evidence>
<accession>E1YER4</accession>
<feature type="domain" description="Ribosome maturation factor RimP C-terminal" evidence="5">
    <location>
        <begin position="124"/>
        <end position="185"/>
    </location>
</feature>
<dbReference type="Gene3D" id="3.30.300.70">
    <property type="entry name" value="RimP-like superfamily, N-terminal"/>
    <property type="match status" value="1"/>
</dbReference>
<comment type="subcellular location">
    <subcellularLocation>
        <location evidence="3">Cytoplasm</location>
    </subcellularLocation>
</comment>
<dbReference type="EMBL" id="FR695872">
    <property type="protein sequence ID" value="CBX29058.1"/>
    <property type="molecule type" value="Genomic_DNA"/>
</dbReference>
<dbReference type="SUPFAM" id="SSF75420">
    <property type="entry name" value="YhbC-like, N-terminal domain"/>
    <property type="match status" value="1"/>
</dbReference>
<dbReference type="CDD" id="cd01734">
    <property type="entry name" value="YlxS_C"/>
    <property type="match status" value="1"/>
</dbReference>
<dbReference type="Gene3D" id="2.30.30.180">
    <property type="entry name" value="Ribosome maturation factor RimP, C-terminal domain"/>
    <property type="match status" value="1"/>
</dbReference>
<evidence type="ECO:0000259" key="5">
    <source>
        <dbReference type="Pfam" id="PF17384"/>
    </source>
</evidence>